<dbReference type="SMART" id="SM00822">
    <property type="entry name" value="PKS_KR"/>
    <property type="match status" value="1"/>
</dbReference>
<evidence type="ECO:0000256" key="2">
    <source>
        <dbReference type="ARBA" id="ARBA00023002"/>
    </source>
</evidence>
<dbReference type="NCBIfam" id="NF005711">
    <property type="entry name" value="PRK07523.1"/>
    <property type="match status" value="1"/>
</dbReference>
<dbReference type="SUPFAM" id="SSF51735">
    <property type="entry name" value="NAD(P)-binding Rossmann-fold domains"/>
    <property type="match status" value="1"/>
</dbReference>
<dbReference type="GO" id="GO:0016616">
    <property type="term" value="F:oxidoreductase activity, acting on the CH-OH group of donors, NAD or NADP as acceptor"/>
    <property type="evidence" value="ECO:0007669"/>
    <property type="project" value="UniProtKB-ARBA"/>
</dbReference>
<dbReference type="FunFam" id="3.40.50.720:FF:000084">
    <property type="entry name" value="Short-chain dehydrogenase reductase"/>
    <property type="match status" value="1"/>
</dbReference>
<accession>A0A7W4J949</accession>
<dbReference type="PRINTS" id="PR00081">
    <property type="entry name" value="GDHRDH"/>
</dbReference>
<dbReference type="EMBL" id="JABEQH010000018">
    <property type="protein sequence ID" value="MBB2176886.1"/>
    <property type="molecule type" value="Genomic_DNA"/>
</dbReference>
<dbReference type="Pfam" id="PF13561">
    <property type="entry name" value="adh_short_C2"/>
    <property type="match status" value="1"/>
</dbReference>
<evidence type="ECO:0000259" key="3">
    <source>
        <dbReference type="SMART" id="SM00822"/>
    </source>
</evidence>
<dbReference type="PANTHER" id="PTHR42760">
    <property type="entry name" value="SHORT-CHAIN DEHYDROGENASES/REDUCTASES FAMILY MEMBER"/>
    <property type="match status" value="1"/>
</dbReference>
<gene>
    <name evidence="4" type="ORF">HLH21_13310</name>
</gene>
<dbReference type="InterPro" id="IPR057326">
    <property type="entry name" value="KR_dom"/>
</dbReference>
<comment type="caution">
    <text evidence="4">The sequence shown here is derived from an EMBL/GenBank/DDBJ whole genome shotgun (WGS) entry which is preliminary data.</text>
</comment>
<dbReference type="PANTHER" id="PTHR42760:SF5">
    <property type="entry name" value="2-DEHYDRO-3-DEOXY-D-GLUCONATE 5-DEHYDROGENASE"/>
    <property type="match status" value="1"/>
</dbReference>
<dbReference type="PROSITE" id="PS00061">
    <property type="entry name" value="ADH_SHORT"/>
    <property type="match status" value="1"/>
</dbReference>
<keyword evidence="2" id="KW-0560">Oxidoreductase</keyword>
<organism evidence="4 5">
    <name type="scientific">Gluconacetobacter johannae</name>
    <dbReference type="NCBI Taxonomy" id="112140"/>
    <lineage>
        <taxon>Bacteria</taxon>
        <taxon>Pseudomonadati</taxon>
        <taxon>Pseudomonadota</taxon>
        <taxon>Alphaproteobacteria</taxon>
        <taxon>Acetobacterales</taxon>
        <taxon>Acetobacteraceae</taxon>
        <taxon>Gluconacetobacter</taxon>
    </lineage>
</organism>
<dbReference type="InterPro" id="IPR002347">
    <property type="entry name" value="SDR_fam"/>
</dbReference>
<name>A0A7W4J949_9PROT</name>
<keyword evidence="5" id="KW-1185">Reference proteome</keyword>
<dbReference type="InterPro" id="IPR020904">
    <property type="entry name" value="Sc_DH/Rdtase_CS"/>
</dbReference>
<feature type="domain" description="Ketoreductase" evidence="3">
    <location>
        <begin position="12"/>
        <end position="196"/>
    </location>
</feature>
<evidence type="ECO:0000256" key="1">
    <source>
        <dbReference type="ARBA" id="ARBA00006484"/>
    </source>
</evidence>
<dbReference type="Proteomes" id="UP000561066">
    <property type="component" value="Unassembled WGS sequence"/>
</dbReference>
<protein>
    <submittedName>
        <fullName evidence="4">SDR family oxidoreductase</fullName>
    </submittedName>
</protein>
<dbReference type="RefSeq" id="WP_182944233.1">
    <property type="nucleotide sequence ID" value="NZ_JABEQH010000018.1"/>
</dbReference>
<evidence type="ECO:0000313" key="5">
    <source>
        <dbReference type="Proteomes" id="UP000561066"/>
    </source>
</evidence>
<dbReference type="Gene3D" id="3.40.50.720">
    <property type="entry name" value="NAD(P)-binding Rossmann-like Domain"/>
    <property type="match status" value="1"/>
</dbReference>
<dbReference type="PRINTS" id="PR00080">
    <property type="entry name" value="SDRFAMILY"/>
</dbReference>
<dbReference type="InterPro" id="IPR036291">
    <property type="entry name" value="NAD(P)-bd_dom_sf"/>
</dbReference>
<dbReference type="AlphaFoldDB" id="A0A7W4J949"/>
<comment type="similarity">
    <text evidence="1">Belongs to the short-chain dehydrogenases/reductases (SDR) family.</text>
</comment>
<reference evidence="4 5" key="1">
    <citation type="submission" date="2020-04" db="EMBL/GenBank/DDBJ databases">
        <title>Description of novel Gluconacetobacter.</title>
        <authorList>
            <person name="Sombolestani A."/>
        </authorList>
    </citation>
    <scope>NUCLEOTIDE SEQUENCE [LARGE SCALE GENOMIC DNA]</scope>
    <source>
        <strain evidence="4 5">LMG 21312</strain>
    </source>
</reference>
<evidence type="ECO:0000313" key="4">
    <source>
        <dbReference type="EMBL" id="MBB2176886.1"/>
    </source>
</evidence>
<sequence>MSSLALFDLTGRLALVTGSSGGIGLAIAAGLADAGARVVLNGRDAARLDAAAALLRQAAPDGVERTILTSAFDVTDRLAVEDGVRRLEEASGPIRILVNNAGIQRRAPLDSFSAEDWSELMRTNLDSVFYVGTAVARHMIPRGEGKIINIGSVQCELARPGIAPYTASKGAVKNLTKGMCADWARHGLQINAIGPGYFETPLNRALVEDPDFNAWLKKRTPAGRWGKVEELQGAAVFLASDASSFVNGQTLYVDGGVLSVL</sequence>
<proteinExistence type="inferred from homology"/>